<dbReference type="AlphaFoldDB" id="A0A1F5QA88"/>
<keyword evidence="6" id="KW-0547">Nucleotide-binding</keyword>
<evidence type="ECO:0000313" key="12">
    <source>
        <dbReference type="EMBL" id="OGE99115.1"/>
    </source>
</evidence>
<keyword evidence="4" id="KW-0548">Nucleotidyltransferase</keyword>
<protein>
    <recommendedName>
        <fullName evidence="14">HD domain-containing protein</fullName>
    </recommendedName>
</protein>
<feature type="domain" description="tRNA nucleotidyltransferase/poly(A) polymerase RNA and SrmB- binding" evidence="11">
    <location>
        <begin position="177"/>
        <end position="238"/>
    </location>
</feature>
<dbReference type="Gene3D" id="1.10.246.80">
    <property type="match status" value="1"/>
</dbReference>
<dbReference type="CDD" id="cd05398">
    <property type="entry name" value="NT_ClassII-CCAase"/>
    <property type="match status" value="1"/>
</dbReference>
<dbReference type="GO" id="GO:0000049">
    <property type="term" value="F:tRNA binding"/>
    <property type="evidence" value="ECO:0007669"/>
    <property type="project" value="TreeGrafter"/>
</dbReference>
<comment type="similarity">
    <text evidence="8">Belongs to the tRNA nucleotidyltransferase/poly(A) polymerase family.</text>
</comment>
<evidence type="ECO:0000259" key="10">
    <source>
        <dbReference type="Pfam" id="PF01966"/>
    </source>
</evidence>
<dbReference type="SUPFAM" id="SSF81891">
    <property type="entry name" value="Poly A polymerase C-terminal region-like"/>
    <property type="match status" value="1"/>
</dbReference>
<evidence type="ECO:0008006" key="14">
    <source>
        <dbReference type="Google" id="ProtNLM"/>
    </source>
</evidence>
<dbReference type="GO" id="GO:0016779">
    <property type="term" value="F:nucleotidyltransferase activity"/>
    <property type="evidence" value="ECO:0007669"/>
    <property type="project" value="UniProtKB-KW"/>
</dbReference>
<gene>
    <name evidence="12" type="ORF">A3J05_01390</name>
</gene>
<keyword evidence="2 8" id="KW-0808">Transferase</keyword>
<sequence>MRFSWPDKSKHSKGAFDIVRKLRKVGHKAYIAGGAVRDALLKRKVEDIDIATSAAPAKVKKLFLKTIPTGEKHGTITVRLGKMNYEVTSFRTESAYESRRRPKAVSFVASPEKDAKRRDFTLNALFYDPEASHILDFVGGLADLRRGLIRTVGSPDARLREDALRLMRAARFATVLNLSIERETRSAVKKNAKLIRKISAERIKAELDKIISSDRAPAGIGLLDELGLLQFILPELKDCQRVTQQKDKHAEGDVYTHSILSLENSESQDLATRYATLFHDLGKVKTRAVKNGKITFYKHPQEGSEIVKRVCGRLRFSKNDAEKIIWLVKSHMVPDEFINMRPGTRRRWGLSPYFGDLLAVHKADAIASLGPHGAASHDTRPYEQGLKILKEIKSRPELGRPIISGNDVMKILKIKSGPSVGKILRHIEEKKLAGKFSSKKQALDYLQKNKKYFVKY</sequence>
<evidence type="ECO:0000256" key="7">
    <source>
        <dbReference type="ARBA" id="ARBA00022842"/>
    </source>
</evidence>
<evidence type="ECO:0000259" key="9">
    <source>
        <dbReference type="Pfam" id="PF01743"/>
    </source>
</evidence>
<dbReference type="GO" id="GO:0008033">
    <property type="term" value="P:tRNA processing"/>
    <property type="evidence" value="ECO:0007669"/>
    <property type="project" value="UniProtKB-KW"/>
</dbReference>
<comment type="caution">
    <text evidence="12">The sequence shown here is derived from an EMBL/GenBank/DDBJ whole genome shotgun (WGS) entry which is preliminary data.</text>
</comment>
<dbReference type="PANTHER" id="PTHR46173">
    <property type="entry name" value="CCA TRNA NUCLEOTIDYLTRANSFERASE 1, MITOCHONDRIAL"/>
    <property type="match status" value="1"/>
</dbReference>
<name>A0A1F5QA88_9BACT</name>
<dbReference type="Pfam" id="PF01743">
    <property type="entry name" value="PolyA_pol"/>
    <property type="match status" value="1"/>
</dbReference>
<evidence type="ECO:0000256" key="3">
    <source>
        <dbReference type="ARBA" id="ARBA00022694"/>
    </source>
</evidence>
<dbReference type="InterPro" id="IPR006675">
    <property type="entry name" value="HDIG_dom"/>
</dbReference>
<dbReference type="CDD" id="cd00077">
    <property type="entry name" value="HDc"/>
    <property type="match status" value="1"/>
</dbReference>
<evidence type="ECO:0000256" key="8">
    <source>
        <dbReference type="RuleBase" id="RU003953"/>
    </source>
</evidence>
<dbReference type="InterPro" id="IPR003607">
    <property type="entry name" value="HD/PDEase_dom"/>
</dbReference>
<dbReference type="InterPro" id="IPR006674">
    <property type="entry name" value="HD_domain"/>
</dbReference>
<dbReference type="GO" id="GO:0046872">
    <property type="term" value="F:metal ion binding"/>
    <property type="evidence" value="ECO:0007669"/>
    <property type="project" value="UniProtKB-KW"/>
</dbReference>
<dbReference type="InterPro" id="IPR032828">
    <property type="entry name" value="PolyA_RNA-bd"/>
</dbReference>
<evidence type="ECO:0000259" key="11">
    <source>
        <dbReference type="Pfam" id="PF12627"/>
    </source>
</evidence>
<dbReference type="GO" id="GO:0000166">
    <property type="term" value="F:nucleotide binding"/>
    <property type="evidence" value="ECO:0007669"/>
    <property type="project" value="UniProtKB-KW"/>
</dbReference>
<dbReference type="Pfam" id="PF01966">
    <property type="entry name" value="HD"/>
    <property type="match status" value="1"/>
</dbReference>
<evidence type="ECO:0000256" key="2">
    <source>
        <dbReference type="ARBA" id="ARBA00022679"/>
    </source>
</evidence>
<dbReference type="InterPro" id="IPR043519">
    <property type="entry name" value="NT_sf"/>
</dbReference>
<proteinExistence type="inferred from homology"/>
<evidence type="ECO:0000256" key="1">
    <source>
        <dbReference type="ARBA" id="ARBA00001946"/>
    </source>
</evidence>
<keyword evidence="5" id="KW-0479">Metal-binding</keyword>
<keyword evidence="3" id="KW-0819">tRNA processing</keyword>
<accession>A0A1F5QA88</accession>
<dbReference type="EMBL" id="MFFF01000022">
    <property type="protein sequence ID" value="OGE99115.1"/>
    <property type="molecule type" value="Genomic_DNA"/>
</dbReference>
<dbReference type="InterPro" id="IPR002646">
    <property type="entry name" value="PolA_pol_head_dom"/>
</dbReference>
<feature type="domain" description="HD" evidence="10">
    <location>
        <begin position="269"/>
        <end position="335"/>
    </location>
</feature>
<evidence type="ECO:0000256" key="6">
    <source>
        <dbReference type="ARBA" id="ARBA00022741"/>
    </source>
</evidence>
<keyword evidence="8" id="KW-0694">RNA-binding</keyword>
<dbReference type="Gene3D" id="1.10.3090.10">
    <property type="entry name" value="cca-adding enzyme, domain 2"/>
    <property type="match status" value="1"/>
</dbReference>
<feature type="domain" description="Poly A polymerase head" evidence="9">
    <location>
        <begin position="29"/>
        <end position="150"/>
    </location>
</feature>
<evidence type="ECO:0000256" key="4">
    <source>
        <dbReference type="ARBA" id="ARBA00022695"/>
    </source>
</evidence>
<dbReference type="Proteomes" id="UP000177235">
    <property type="component" value="Unassembled WGS sequence"/>
</dbReference>
<dbReference type="NCBIfam" id="TIGR00277">
    <property type="entry name" value="HDIG"/>
    <property type="match status" value="1"/>
</dbReference>
<evidence type="ECO:0000256" key="5">
    <source>
        <dbReference type="ARBA" id="ARBA00022723"/>
    </source>
</evidence>
<comment type="cofactor">
    <cofactor evidence="1">
        <name>Mg(2+)</name>
        <dbReference type="ChEBI" id="CHEBI:18420"/>
    </cofactor>
</comment>
<dbReference type="Gene3D" id="3.30.460.10">
    <property type="entry name" value="Beta Polymerase, domain 2"/>
    <property type="match status" value="1"/>
</dbReference>
<dbReference type="SUPFAM" id="SSF81301">
    <property type="entry name" value="Nucleotidyltransferase"/>
    <property type="match status" value="1"/>
</dbReference>
<dbReference type="Pfam" id="PF12627">
    <property type="entry name" value="PolyA_pol_RNAbd"/>
    <property type="match status" value="1"/>
</dbReference>
<reference evidence="12 13" key="1">
    <citation type="journal article" date="2016" name="Nat. Commun.">
        <title>Thousands of microbial genomes shed light on interconnected biogeochemical processes in an aquifer system.</title>
        <authorList>
            <person name="Anantharaman K."/>
            <person name="Brown C.T."/>
            <person name="Hug L.A."/>
            <person name="Sharon I."/>
            <person name="Castelle C.J."/>
            <person name="Probst A.J."/>
            <person name="Thomas B.C."/>
            <person name="Singh A."/>
            <person name="Wilkins M.J."/>
            <person name="Karaoz U."/>
            <person name="Brodie E.L."/>
            <person name="Williams K.H."/>
            <person name="Hubbard S.S."/>
            <person name="Banfield J.F."/>
        </authorList>
    </citation>
    <scope>NUCLEOTIDE SEQUENCE [LARGE SCALE GENOMIC DNA]</scope>
</reference>
<dbReference type="PANTHER" id="PTHR46173:SF1">
    <property type="entry name" value="CCA TRNA NUCLEOTIDYLTRANSFERASE 1, MITOCHONDRIAL"/>
    <property type="match status" value="1"/>
</dbReference>
<evidence type="ECO:0000313" key="13">
    <source>
        <dbReference type="Proteomes" id="UP000177235"/>
    </source>
</evidence>
<dbReference type="InterPro" id="IPR050264">
    <property type="entry name" value="Bact_CCA-adding_enz_type3_sf"/>
</dbReference>
<dbReference type="NCBIfam" id="NF009814">
    <property type="entry name" value="PRK13299.1"/>
    <property type="match status" value="1"/>
</dbReference>
<organism evidence="12 13">
    <name type="scientific">Candidatus Doudnabacteria bacterium RIFCSPLOWO2_02_FULL_48_13</name>
    <dbReference type="NCBI Taxonomy" id="1817845"/>
    <lineage>
        <taxon>Bacteria</taxon>
        <taxon>Candidatus Doudnaibacteriota</taxon>
    </lineage>
</organism>
<keyword evidence="7" id="KW-0460">Magnesium</keyword>